<name>A0A317EEH3_9PROT</name>
<gene>
    <name evidence="2" type="ORF">DKG74_06040</name>
</gene>
<dbReference type="InterPro" id="IPR011008">
    <property type="entry name" value="Dimeric_a/b-barrel"/>
</dbReference>
<comment type="caution">
    <text evidence="2">The sequence shown here is derived from an EMBL/GenBank/DDBJ whole genome shotgun (WGS) entry which is preliminary data.</text>
</comment>
<dbReference type="PANTHER" id="PTHR33336:SF3">
    <property type="entry name" value="ABM DOMAIN-CONTAINING PROTEIN"/>
    <property type="match status" value="1"/>
</dbReference>
<keyword evidence="2" id="KW-0503">Monooxygenase</keyword>
<dbReference type="PROSITE" id="PS51725">
    <property type="entry name" value="ABM"/>
    <property type="match status" value="1"/>
</dbReference>
<dbReference type="SUPFAM" id="SSF54909">
    <property type="entry name" value="Dimeric alpha+beta barrel"/>
    <property type="match status" value="1"/>
</dbReference>
<dbReference type="PANTHER" id="PTHR33336">
    <property type="entry name" value="QUINOL MONOOXYGENASE YGIN-RELATED"/>
    <property type="match status" value="1"/>
</dbReference>
<reference evidence="2 3" key="1">
    <citation type="submission" date="2018-05" db="EMBL/GenBank/DDBJ databases">
        <title>Zavarzinia sp. HR-AS.</title>
        <authorList>
            <person name="Lee Y."/>
            <person name="Jeon C.O."/>
        </authorList>
    </citation>
    <scope>NUCLEOTIDE SEQUENCE [LARGE SCALE GENOMIC DNA]</scope>
    <source>
        <strain evidence="2 3">HR-AS</strain>
    </source>
</reference>
<dbReference type="Pfam" id="PF03992">
    <property type="entry name" value="ABM"/>
    <property type="match status" value="1"/>
</dbReference>
<dbReference type="AlphaFoldDB" id="A0A317EEH3"/>
<proteinExistence type="predicted"/>
<dbReference type="Gene3D" id="3.30.70.100">
    <property type="match status" value="1"/>
</dbReference>
<evidence type="ECO:0000313" key="2">
    <source>
        <dbReference type="EMBL" id="PWR25319.1"/>
    </source>
</evidence>
<dbReference type="Proteomes" id="UP000245461">
    <property type="component" value="Unassembled WGS sequence"/>
</dbReference>
<dbReference type="GO" id="GO:0004497">
    <property type="term" value="F:monooxygenase activity"/>
    <property type="evidence" value="ECO:0007669"/>
    <property type="project" value="UniProtKB-KW"/>
</dbReference>
<keyword evidence="3" id="KW-1185">Reference proteome</keyword>
<evidence type="ECO:0000313" key="3">
    <source>
        <dbReference type="Proteomes" id="UP000245461"/>
    </source>
</evidence>
<keyword evidence="2" id="KW-0560">Oxidoreductase</keyword>
<dbReference type="InterPro" id="IPR007138">
    <property type="entry name" value="ABM_dom"/>
</dbReference>
<organism evidence="2 3">
    <name type="scientific">Zavarzinia aquatilis</name>
    <dbReference type="NCBI Taxonomy" id="2211142"/>
    <lineage>
        <taxon>Bacteria</taxon>
        <taxon>Pseudomonadati</taxon>
        <taxon>Pseudomonadota</taxon>
        <taxon>Alphaproteobacteria</taxon>
        <taxon>Rhodospirillales</taxon>
        <taxon>Zavarziniaceae</taxon>
        <taxon>Zavarzinia</taxon>
    </lineage>
</organism>
<evidence type="ECO:0000259" key="1">
    <source>
        <dbReference type="PROSITE" id="PS51725"/>
    </source>
</evidence>
<accession>A0A317EEH3</accession>
<sequence length="98" mass="10532">MLGLIATMRIQDGKTAEFERVFLDLAAKVRANEPGNLTYQLTRSRAEPNTYKVLEIYSDEAAFKAHGASDHFKAAGPALGSVLAGRPDLEILDGIVGA</sequence>
<feature type="domain" description="ABM" evidence="1">
    <location>
        <begin position="2"/>
        <end position="91"/>
    </location>
</feature>
<protein>
    <submittedName>
        <fullName evidence="2">Antibiotic biosynthesis monooxygenase</fullName>
    </submittedName>
</protein>
<dbReference type="OrthoDB" id="9812754at2"/>
<dbReference type="InterPro" id="IPR050744">
    <property type="entry name" value="AI-2_Isomerase_LsrG"/>
</dbReference>
<dbReference type="EMBL" id="QGLE01000002">
    <property type="protein sequence ID" value="PWR25319.1"/>
    <property type="molecule type" value="Genomic_DNA"/>
</dbReference>